<dbReference type="EMBL" id="LRGB01001064">
    <property type="protein sequence ID" value="KZS13573.1"/>
    <property type="molecule type" value="Genomic_DNA"/>
</dbReference>
<reference evidence="1 2" key="1">
    <citation type="submission" date="2016-03" db="EMBL/GenBank/DDBJ databases">
        <title>EvidentialGene: Evidence-directed Construction of Genes on Genomes.</title>
        <authorList>
            <person name="Gilbert D.G."/>
            <person name="Choi J.-H."/>
            <person name="Mockaitis K."/>
            <person name="Colbourne J."/>
            <person name="Pfrender M."/>
        </authorList>
    </citation>
    <scope>NUCLEOTIDE SEQUENCE [LARGE SCALE GENOMIC DNA]</scope>
    <source>
        <strain evidence="1 2">Xinb3</strain>
        <tissue evidence="1">Complete organism</tissue>
    </source>
</reference>
<comment type="caution">
    <text evidence="1">The sequence shown here is derived from an EMBL/GenBank/DDBJ whole genome shotgun (WGS) entry which is preliminary data.</text>
</comment>
<gene>
    <name evidence="1" type="ORF">APZ42_021259</name>
</gene>
<evidence type="ECO:0000313" key="2">
    <source>
        <dbReference type="Proteomes" id="UP000076858"/>
    </source>
</evidence>
<organism evidence="1 2">
    <name type="scientific">Daphnia magna</name>
    <dbReference type="NCBI Taxonomy" id="35525"/>
    <lineage>
        <taxon>Eukaryota</taxon>
        <taxon>Metazoa</taxon>
        <taxon>Ecdysozoa</taxon>
        <taxon>Arthropoda</taxon>
        <taxon>Crustacea</taxon>
        <taxon>Branchiopoda</taxon>
        <taxon>Diplostraca</taxon>
        <taxon>Cladocera</taxon>
        <taxon>Anomopoda</taxon>
        <taxon>Daphniidae</taxon>
        <taxon>Daphnia</taxon>
    </lineage>
</organism>
<sequence length="61" mass="7335">MATRSAALAWLYLHSLRRFLARSTVFFPVNLRLPITLNHFRHYISFIMFIYNICKSIFQNL</sequence>
<name>A0A164WTZ0_9CRUS</name>
<dbReference type="AlphaFoldDB" id="A0A164WTZ0"/>
<evidence type="ECO:0000313" key="1">
    <source>
        <dbReference type="EMBL" id="KZS13573.1"/>
    </source>
</evidence>
<accession>A0A164WTZ0</accession>
<dbReference type="Proteomes" id="UP000076858">
    <property type="component" value="Unassembled WGS sequence"/>
</dbReference>
<proteinExistence type="predicted"/>
<protein>
    <submittedName>
        <fullName evidence="1">Uncharacterized protein</fullName>
    </submittedName>
</protein>
<keyword evidence="2" id="KW-1185">Reference proteome</keyword>